<evidence type="ECO:0000313" key="4">
    <source>
        <dbReference type="EMBL" id="VDL71352.1"/>
    </source>
</evidence>
<name>A0A0N4XXM9_NIPBR</name>
<dbReference type="GO" id="GO:0008775">
    <property type="term" value="F:acetate CoA-transferase activity"/>
    <property type="evidence" value="ECO:0007669"/>
    <property type="project" value="InterPro"/>
</dbReference>
<dbReference type="GO" id="GO:0005739">
    <property type="term" value="C:mitochondrion"/>
    <property type="evidence" value="ECO:0007669"/>
    <property type="project" value="TreeGrafter"/>
</dbReference>
<dbReference type="Pfam" id="PF13336">
    <property type="entry name" value="AcetylCoA_hyd_C"/>
    <property type="match status" value="1"/>
</dbReference>
<dbReference type="SUPFAM" id="SSF100950">
    <property type="entry name" value="NagB/RpiA/CoA transferase-like"/>
    <property type="match status" value="2"/>
</dbReference>
<dbReference type="InterPro" id="IPR038460">
    <property type="entry name" value="AcetylCoA_hyd_C_sf"/>
</dbReference>
<comment type="similarity">
    <text evidence="1">Belongs to the acetyl-CoA hydrolase/transferase family.</text>
</comment>
<dbReference type="Pfam" id="PF02550">
    <property type="entry name" value="AcetylCoA_hydro"/>
    <property type="match status" value="1"/>
</dbReference>
<dbReference type="InterPro" id="IPR003702">
    <property type="entry name" value="ActCoA_hydro_N"/>
</dbReference>
<sequence>MLGRLTSRLAVPVAGRLPRRVSADEAASCIKSDCDVYVHSHASTPTELLEAMCRRVSANNLSRIRPSHIILQGRIPWVEKEYWAISSSKKIPSGKIRSNCLFICGNLRPLVNDGHADYVPVFLSDIPRFFHSGVLPVDVALITISPPDNLGFSSMGVDIDCSRVAASCAKKIIAIVNRTMPRALGETMVHISHIDSIVEDEATLQLGIGAIPDSTLSAMKNHKHLGIHTEAVSDGVLELIDKGVITNLKKSVMPGKIVTSYGYGSRKFYDAVDNNPMFHFESCEWTNNPQVIRENSKMTCINACIEVDLTGQIASDSIGSKFYSGFGGQVDFIGAASVTRDGKGKAIIALPSRTSKGKPKIGAGVVTTRGHVRYVVTEHGIADLGGKNVRQRAHQLIGIAHPDDRELLEKQAFERFKCMPSAD</sequence>
<gene>
    <name evidence="4" type="ORF">NBR_LOCUS7763</name>
</gene>
<accession>A0A0N4XXM9</accession>
<dbReference type="Gene3D" id="3.40.1080.10">
    <property type="entry name" value="Glutaconate Coenzyme A-transferase"/>
    <property type="match status" value="1"/>
</dbReference>
<dbReference type="Proteomes" id="UP000271162">
    <property type="component" value="Unassembled WGS sequence"/>
</dbReference>
<evidence type="ECO:0000259" key="3">
    <source>
        <dbReference type="Pfam" id="PF13336"/>
    </source>
</evidence>
<dbReference type="EMBL" id="UYSL01019924">
    <property type="protein sequence ID" value="VDL71352.1"/>
    <property type="molecule type" value="Genomic_DNA"/>
</dbReference>
<evidence type="ECO:0000313" key="5">
    <source>
        <dbReference type="Proteomes" id="UP000271162"/>
    </source>
</evidence>
<dbReference type="InterPro" id="IPR026888">
    <property type="entry name" value="AcetylCoA_hyd_C"/>
</dbReference>
<dbReference type="InterPro" id="IPR046433">
    <property type="entry name" value="ActCoA_hydro"/>
</dbReference>
<reference evidence="4 5" key="2">
    <citation type="submission" date="2018-11" db="EMBL/GenBank/DDBJ databases">
        <authorList>
            <consortium name="Pathogen Informatics"/>
        </authorList>
    </citation>
    <scope>NUCLEOTIDE SEQUENCE [LARGE SCALE GENOMIC DNA]</scope>
</reference>
<dbReference type="WBParaSite" id="NBR_0000776201-mRNA-1">
    <property type="protein sequence ID" value="NBR_0000776201-mRNA-1"/>
    <property type="gene ID" value="NBR_0000776201"/>
</dbReference>
<evidence type="ECO:0000313" key="6">
    <source>
        <dbReference type="WBParaSite" id="NBR_0000776201-mRNA-1"/>
    </source>
</evidence>
<protein>
    <submittedName>
        <fullName evidence="6">Acetyl-CoA hydrolase</fullName>
    </submittedName>
</protein>
<keyword evidence="5" id="KW-1185">Reference proteome</keyword>
<feature type="domain" description="Acetyl-CoA hydrolase/transferase C-terminal" evidence="3">
    <location>
        <begin position="264"/>
        <end position="412"/>
    </location>
</feature>
<dbReference type="AlphaFoldDB" id="A0A0N4XXM9"/>
<organism evidence="6">
    <name type="scientific">Nippostrongylus brasiliensis</name>
    <name type="common">Rat hookworm</name>
    <dbReference type="NCBI Taxonomy" id="27835"/>
    <lineage>
        <taxon>Eukaryota</taxon>
        <taxon>Metazoa</taxon>
        <taxon>Ecdysozoa</taxon>
        <taxon>Nematoda</taxon>
        <taxon>Chromadorea</taxon>
        <taxon>Rhabditida</taxon>
        <taxon>Rhabditina</taxon>
        <taxon>Rhabditomorpha</taxon>
        <taxon>Strongyloidea</taxon>
        <taxon>Heligmosomidae</taxon>
        <taxon>Nippostrongylus</taxon>
    </lineage>
</organism>
<dbReference type="PANTHER" id="PTHR21432:SF13">
    <property type="entry name" value="ACETYL-COA HYDROLASE"/>
    <property type="match status" value="1"/>
</dbReference>
<dbReference type="GO" id="GO:0006083">
    <property type="term" value="P:acetate metabolic process"/>
    <property type="evidence" value="ECO:0007669"/>
    <property type="project" value="InterPro"/>
</dbReference>
<dbReference type="STRING" id="27835.A0A0N4XXM9"/>
<dbReference type="PANTHER" id="PTHR21432">
    <property type="entry name" value="ACETYL-COA HYDROLASE-RELATED"/>
    <property type="match status" value="1"/>
</dbReference>
<dbReference type="Gene3D" id="3.40.1080.20">
    <property type="entry name" value="Acetyl-CoA hydrolase/transferase C-terminal domain"/>
    <property type="match status" value="1"/>
</dbReference>
<evidence type="ECO:0000256" key="1">
    <source>
        <dbReference type="ARBA" id="ARBA00009632"/>
    </source>
</evidence>
<dbReference type="InterPro" id="IPR037171">
    <property type="entry name" value="NagB/RpiA_transferase-like"/>
</dbReference>
<evidence type="ECO:0000259" key="2">
    <source>
        <dbReference type="Pfam" id="PF02550"/>
    </source>
</evidence>
<proteinExistence type="inferred from homology"/>
<feature type="domain" description="Acetyl-CoA hydrolase/transferase N-terminal" evidence="2">
    <location>
        <begin position="21"/>
        <end position="201"/>
    </location>
</feature>
<reference evidence="6" key="1">
    <citation type="submission" date="2017-02" db="UniProtKB">
        <authorList>
            <consortium name="WormBaseParasite"/>
        </authorList>
    </citation>
    <scope>IDENTIFICATION</scope>
</reference>
<dbReference type="OMA" id="LMPGWGV"/>